<accession>A0A7R9E0W3</accession>
<proteinExistence type="predicted"/>
<organism evidence="2">
    <name type="scientific">Timema monikensis</name>
    <dbReference type="NCBI Taxonomy" id="170555"/>
    <lineage>
        <taxon>Eukaryota</taxon>
        <taxon>Metazoa</taxon>
        <taxon>Ecdysozoa</taxon>
        <taxon>Arthropoda</taxon>
        <taxon>Hexapoda</taxon>
        <taxon>Insecta</taxon>
        <taxon>Pterygota</taxon>
        <taxon>Neoptera</taxon>
        <taxon>Polyneoptera</taxon>
        <taxon>Phasmatodea</taxon>
        <taxon>Timematodea</taxon>
        <taxon>Timematoidea</taxon>
        <taxon>Timematidae</taxon>
        <taxon>Timema</taxon>
    </lineage>
</organism>
<protein>
    <submittedName>
        <fullName evidence="2">Uncharacterized protein</fullName>
    </submittedName>
</protein>
<dbReference type="EMBL" id="OB792764">
    <property type="protein sequence ID" value="CAD7424188.1"/>
    <property type="molecule type" value="Genomic_DNA"/>
</dbReference>
<dbReference type="AlphaFoldDB" id="A0A7R9E0W3"/>
<evidence type="ECO:0000313" key="2">
    <source>
        <dbReference type="EMBL" id="CAD7424188.1"/>
    </source>
</evidence>
<reference evidence="2" key="1">
    <citation type="submission" date="2020-11" db="EMBL/GenBank/DDBJ databases">
        <authorList>
            <person name="Tran Van P."/>
        </authorList>
    </citation>
    <scope>NUCLEOTIDE SEQUENCE</scope>
</reference>
<name>A0A7R9E0W3_9NEOP</name>
<feature type="region of interest" description="Disordered" evidence="1">
    <location>
        <begin position="1"/>
        <end position="27"/>
    </location>
</feature>
<sequence>MNPHLRGGRMENHLGTPSPPVHPTEIRTSISPSSAVEFNTTSALANYATETALFRDLDLEILPQDKAEHSASLFTLFCPSRPSYNAPGVVCIDLWANCAPSYVLHCVALSGRSVGIARLQFDTMKLEDELALLTTKMSQRQSV</sequence>
<evidence type="ECO:0000256" key="1">
    <source>
        <dbReference type="SAM" id="MobiDB-lite"/>
    </source>
</evidence>
<gene>
    <name evidence="2" type="ORF">TMSB3V08_LOCUS1149</name>
</gene>